<accession>A0AAJ1TK99</accession>
<evidence type="ECO:0000313" key="4">
    <source>
        <dbReference type="Proteomes" id="UP001223420"/>
    </source>
</evidence>
<dbReference type="EMBL" id="JAUSWL010000002">
    <property type="protein sequence ID" value="MDQ0542236.1"/>
    <property type="molecule type" value="Genomic_DNA"/>
</dbReference>
<protein>
    <submittedName>
        <fullName evidence="3">Antitoxin VapB</fullName>
    </submittedName>
</protein>
<dbReference type="Proteomes" id="UP001223420">
    <property type="component" value="Unassembled WGS sequence"/>
</dbReference>
<dbReference type="Pfam" id="PF04014">
    <property type="entry name" value="MazE_antitoxin"/>
    <property type="match status" value="1"/>
</dbReference>
<dbReference type="Gene3D" id="2.10.260.10">
    <property type="match status" value="1"/>
</dbReference>
<evidence type="ECO:0000259" key="2">
    <source>
        <dbReference type="PROSITE" id="PS51740"/>
    </source>
</evidence>
<sequence>MTRTRVFQSGNSQAVRLPAGFRLRGPEVEILKRGDEIVLREIRPHDLSAAFLLLTELPIDEVVREDTPPQEREGL</sequence>
<dbReference type="AlphaFoldDB" id="A0AAJ1TK99"/>
<dbReference type="GeneID" id="90832872"/>
<dbReference type="RefSeq" id="WP_007561964.1">
    <property type="nucleotide sequence ID" value="NZ_CP033231.1"/>
</dbReference>
<comment type="caution">
    <text evidence="3">The sequence shown here is derived from an EMBL/GenBank/DDBJ whole genome shotgun (WGS) entry which is preliminary data.</text>
</comment>
<evidence type="ECO:0000256" key="1">
    <source>
        <dbReference type="PROSITE-ProRule" id="PRU01076"/>
    </source>
</evidence>
<dbReference type="SUPFAM" id="SSF89447">
    <property type="entry name" value="AbrB/MazE/MraZ-like"/>
    <property type="match status" value="1"/>
</dbReference>
<feature type="domain" description="SpoVT-AbrB" evidence="2">
    <location>
        <begin position="4"/>
        <end position="44"/>
    </location>
</feature>
<dbReference type="InterPro" id="IPR007159">
    <property type="entry name" value="SpoVT-AbrB_dom"/>
</dbReference>
<evidence type="ECO:0000313" key="3">
    <source>
        <dbReference type="EMBL" id="MDQ0542236.1"/>
    </source>
</evidence>
<proteinExistence type="predicted"/>
<keyword evidence="1" id="KW-0238">DNA-binding</keyword>
<dbReference type="InterPro" id="IPR037914">
    <property type="entry name" value="SpoVT-AbrB_sf"/>
</dbReference>
<gene>
    <name evidence="3" type="ORF">QO001_001154</name>
</gene>
<dbReference type="GO" id="GO:0003677">
    <property type="term" value="F:DNA binding"/>
    <property type="evidence" value="ECO:0007669"/>
    <property type="project" value="UniProtKB-UniRule"/>
</dbReference>
<name>A0AAJ1TK99_9HYPH</name>
<reference evidence="3" key="1">
    <citation type="submission" date="2023-07" db="EMBL/GenBank/DDBJ databases">
        <title>Genomic Encyclopedia of Type Strains, Phase IV (KMG-IV): sequencing the most valuable type-strain genomes for metagenomic binning, comparative biology and taxonomic classification.</title>
        <authorList>
            <person name="Goeker M."/>
        </authorList>
    </citation>
    <scope>NUCLEOTIDE SEQUENCE</scope>
    <source>
        <strain evidence="3">DSM 19569</strain>
    </source>
</reference>
<organism evidence="3 4">
    <name type="scientific">Methylobacterium brachiatum</name>
    <dbReference type="NCBI Taxonomy" id="269660"/>
    <lineage>
        <taxon>Bacteria</taxon>
        <taxon>Pseudomonadati</taxon>
        <taxon>Pseudomonadota</taxon>
        <taxon>Alphaproteobacteria</taxon>
        <taxon>Hyphomicrobiales</taxon>
        <taxon>Methylobacteriaceae</taxon>
        <taxon>Methylobacterium</taxon>
    </lineage>
</organism>
<dbReference type="PROSITE" id="PS51740">
    <property type="entry name" value="SPOVT_ABRB"/>
    <property type="match status" value="1"/>
</dbReference>